<dbReference type="Gene3D" id="1.10.260.40">
    <property type="entry name" value="lambda repressor-like DNA-binding domains"/>
    <property type="match status" value="1"/>
</dbReference>
<evidence type="ECO:0000313" key="2">
    <source>
        <dbReference type="EMBL" id="MDI2113045.1"/>
    </source>
</evidence>
<keyword evidence="3" id="KW-1185">Reference proteome</keyword>
<dbReference type="CDD" id="cd00093">
    <property type="entry name" value="HTH_XRE"/>
    <property type="match status" value="1"/>
</dbReference>
<dbReference type="Pfam" id="PF01381">
    <property type="entry name" value="HTH_3"/>
    <property type="match status" value="1"/>
</dbReference>
<gene>
    <name evidence="2" type="ORF">QJV33_07090</name>
</gene>
<reference evidence="2" key="1">
    <citation type="submission" date="2023-05" db="EMBL/GenBank/DDBJ databases">
        <title>Whole genome sequence of Commensalibacter sp.</title>
        <authorList>
            <person name="Charoenyingcharoen P."/>
            <person name="Yukphan P."/>
        </authorList>
    </citation>
    <scope>NUCLEOTIDE SEQUENCE</scope>
    <source>
        <strain evidence="2">TBRC 10068</strain>
    </source>
</reference>
<comment type="caution">
    <text evidence="2">The sequence shown here is derived from an EMBL/GenBank/DDBJ whole genome shotgun (WGS) entry which is preliminary data.</text>
</comment>
<evidence type="ECO:0000259" key="1">
    <source>
        <dbReference type="PROSITE" id="PS50943"/>
    </source>
</evidence>
<dbReference type="PROSITE" id="PS50943">
    <property type="entry name" value="HTH_CROC1"/>
    <property type="match status" value="1"/>
</dbReference>
<dbReference type="Proteomes" id="UP001431775">
    <property type="component" value="Unassembled WGS sequence"/>
</dbReference>
<name>A0ABT6Q815_9PROT</name>
<protein>
    <submittedName>
        <fullName evidence="2">Helix-turn-helix transcriptional regulator</fullName>
    </submittedName>
</protein>
<dbReference type="InterPro" id="IPR010982">
    <property type="entry name" value="Lambda_DNA-bd_dom_sf"/>
</dbReference>
<proteinExistence type="predicted"/>
<sequence length="108" mass="12630">MDIISTKKYKHLKEWRKHFKLSQEKLAEKLDSTQPTIMRWESGTMAIDDETFEKIAKTLGIEPIKLMVSPKDASTIDFLSKMNKIIQNMDDETKLQWISLGEKLTDKK</sequence>
<dbReference type="SUPFAM" id="SSF47413">
    <property type="entry name" value="lambda repressor-like DNA-binding domains"/>
    <property type="match status" value="1"/>
</dbReference>
<accession>A0ABT6Q815</accession>
<dbReference type="InterPro" id="IPR001387">
    <property type="entry name" value="Cro/C1-type_HTH"/>
</dbReference>
<organism evidence="2 3">
    <name type="scientific">Commensalibacter nepenthis</name>
    <dbReference type="NCBI Taxonomy" id="3043872"/>
    <lineage>
        <taxon>Bacteria</taxon>
        <taxon>Pseudomonadati</taxon>
        <taxon>Pseudomonadota</taxon>
        <taxon>Alphaproteobacteria</taxon>
        <taxon>Acetobacterales</taxon>
        <taxon>Acetobacteraceae</taxon>
    </lineage>
</organism>
<evidence type="ECO:0000313" key="3">
    <source>
        <dbReference type="Proteomes" id="UP001431775"/>
    </source>
</evidence>
<feature type="domain" description="HTH cro/C1-type" evidence="1">
    <location>
        <begin position="12"/>
        <end position="66"/>
    </location>
</feature>
<dbReference type="EMBL" id="JASBAN010000001">
    <property type="protein sequence ID" value="MDI2113045.1"/>
    <property type="molecule type" value="Genomic_DNA"/>
</dbReference>
<dbReference type="RefSeq" id="WP_281462665.1">
    <property type="nucleotide sequence ID" value="NZ_JASBAN010000001.1"/>
</dbReference>
<dbReference type="SMART" id="SM00530">
    <property type="entry name" value="HTH_XRE"/>
    <property type="match status" value="1"/>
</dbReference>